<proteinExistence type="predicted"/>
<evidence type="ECO:0000313" key="1">
    <source>
        <dbReference type="EMBL" id="CAG8983850.1"/>
    </source>
</evidence>
<evidence type="ECO:0000313" key="2">
    <source>
        <dbReference type="Proteomes" id="UP000701801"/>
    </source>
</evidence>
<sequence length="162" mass="17923">MSCNLYQANFNQPDFQTDTMSNFGKAHQSLNVFKKPLILFSKDPMTGFYRNGYCDVGPEDKGNHAIAVTLTDSFLDFTAANGNNLRSAGLTGGCKWCVCAGRWKEALEHYKKSGDDAATKSVVPKVHLASTHERALDVVSMEDLKKFAADREVPKQLGDREI</sequence>
<dbReference type="Gene3D" id="3.30.56.110">
    <property type="entry name" value="Protein of unknown function DUF2237"/>
    <property type="match status" value="1"/>
</dbReference>
<dbReference type="PANTHER" id="PTHR37466">
    <property type="entry name" value="SLR1628 PROTEIN"/>
    <property type="match status" value="1"/>
</dbReference>
<dbReference type="Proteomes" id="UP000701801">
    <property type="component" value="Unassembled WGS sequence"/>
</dbReference>
<name>A0A9N9Q8G6_9HELO</name>
<protein>
    <submittedName>
        <fullName evidence="1">Uncharacterized protein</fullName>
    </submittedName>
</protein>
<organism evidence="1 2">
    <name type="scientific">Hymenoscyphus albidus</name>
    <dbReference type="NCBI Taxonomy" id="595503"/>
    <lineage>
        <taxon>Eukaryota</taxon>
        <taxon>Fungi</taxon>
        <taxon>Dikarya</taxon>
        <taxon>Ascomycota</taxon>
        <taxon>Pezizomycotina</taxon>
        <taxon>Leotiomycetes</taxon>
        <taxon>Helotiales</taxon>
        <taxon>Helotiaceae</taxon>
        <taxon>Hymenoscyphus</taxon>
    </lineage>
</organism>
<dbReference type="PANTHER" id="PTHR37466:SF1">
    <property type="entry name" value="SLR1628 PROTEIN"/>
    <property type="match status" value="1"/>
</dbReference>
<dbReference type="EMBL" id="CAJVRM010000742">
    <property type="protein sequence ID" value="CAG8983850.1"/>
    <property type="molecule type" value="Genomic_DNA"/>
</dbReference>
<comment type="caution">
    <text evidence="1">The sequence shown here is derived from an EMBL/GenBank/DDBJ whole genome shotgun (WGS) entry which is preliminary data.</text>
</comment>
<reference evidence="1" key="1">
    <citation type="submission" date="2021-07" db="EMBL/GenBank/DDBJ databases">
        <authorList>
            <person name="Durling M."/>
        </authorList>
    </citation>
    <scope>NUCLEOTIDE SEQUENCE</scope>
</reference>
<dbReference type="InterPro" id="IPR018714">
    <property type="entry name" value="DUF2237"/>
</dbReference>
<keyword evidence="2" id="KW-1185">Reference proteome</keyword>
<dbReference type="OrthoDB" id="1517790at2759"/>
<dbReference type="AlphaFoldDB" id="A0A9N9Q8G6"/>
<accession>A0A9N9Q8G6</accession>
<gene>
    <name evidence="1" type="ORF">HYALB_00005488</name>
</gene>
<dbReference type="Pfam" id="PF09996">
    <property type="entry name" value="DUF2237"/>
    <property type="match status" value="1"/>
</dbReference>